<organism evidence="1">
    <name type="scientific">marine sediment metagenome</name>
    <dbReference type="NCBI Taxonomy" id="412755"/>
    <lineage>
        <taxon>unclassified sequences</taxon>
        <taxon>metagenomes</taxon>
        <taxon>ecological metagenomes</taxon>
    </lineage>
</organism>
<accession>A0A0F9NJ20</accession>
<comment type="caution">
    <text evidence="1">The sequence shown here is derived from an EMBL/GenBank/DDBJ whole genome shotgun (WGS) entry which is preliminary data.</text>
</comment>
<dbReference type="EMBL" id="LAZR01003480">
    <property type="protein sequence ID" value="KKN17884.1"/>
    <property type="molecule type" value="Genomic_DNA"/>
</dbReference>
<dbReference type="AlphaFoldDB" id="A0A0F9NJ20"/>
<protein>
    <submittedName>
        <fullName evidence="1">Uncharacterized protein</fullName>
    </submittedName>
</protein>
<evidence type="ECO:0000313" key="1">
    <source>
        <dbReference type="EMBL" id="KKN17884.1"/>
    </source>
</evidence>
<gene>
    <name evidence="1" type="ORF">LCGC14_0961430</name>
</gene>
<name>A0A0F9NJ20_9ZZZZ</name>
<proteinExistence type="predicted"/>
<reference evidence="1" key="1">
    <citation type="journal article" date="2015" name="Nature">
        <title>Complex archaea that bridge the gap between prokaryotes and eukaryotes.</title>
        <authorList>
            <person name="Spang A."/>
            <person name="Saw J.H."/>
            <person name="Jorgensen S.L."/>
            <person name="Zaremba-Niedzwiedzka K."/>
            <person name="Martijn J."/>
            <person name="Lind A.E."/>
            <person name="van Eijk R."/>
            <person name="Schleper C."/>
            <person name="Guy L."/>
            <person name="Ettema T.J."/>
        </authorList>
    </citation>
    <scope>NUCLEOTIDE SEQUENCE</scope>
</reference>
<sequence>MSKLVSEKVARIMKLCYLINKKTSYCAFFSFSGHVNAIDVSVRHSRKDYDKNVSEVKQFYLNDGKHSILHNGLDKIIDNLGNYLVKEASNLSE</sequence>